<evidence type="ECO:0000313" key="1">
    <source>
        <dbReference type="EMBL" id="PWA12873.1"/>
    </source>
</evidence>
<dbReference type="EMBL" id="QCZG01000004">
    <property type="protein sequence ID" value="PWA12873.1"/>
    <property type="molecule type" value="Genomic_DNA"/>
</dbReference>
<dbReference type="OrthoDB" id="2915109at2"/>
<protein>
    <submittedName>
        <fullName evidence="1">DUF2521 domain-containing protein</fullName>
    </submittedName>
</protein>
<dbReference type="RefSeq" id="WP_116553427.1">
    <property type="nucleotide sequence ID" value="NZ_QCZG01000004.1"/>
</dbReference>
<organism evidence="1 2">
    <name type="scientific">Pueribacillus theae</name>
    <dbReference type="NCBI Taxonomy" id="2171751"/>
    <lineage>
        <taxon>Bacteria</taxon>
        <taxon>Bacillati</taxon>
        <taxon>Bacillota</taxon>
        <taxon>Bacilli</taxon>
        <taxon>Bacillales</taxon>
        <taxon>Bacillaceae</taxon>
        <taxon>Pueribacillus</taxon>
    </lineage>
</organism>
<evidence type="ECO:0000313" key="2">
    <source>
        <dbReference type="Proteomes" id="UP000245998"/>
    </source>
</evidence>
<dbReference type="Pfam" id="PF10730">
    <property type="entry name" value="DUF2521"/>
    <property type="match status" value="1"/>
</dbReference>
<comment type="caution">
    <text evidence="1">The sequence shown here is derived from an EMBL/GenBank/DDBJ whole genome shotgun (WGS) entry which is preliminary data.</text>
</comment>
<proteinExistence type="predicted"/>
<name>A0A2U1K7A5_9BACI</name>
<reference evidence="1 2" key="1">
    <citation type="submission" date="2018-04" db="EMBL/GenBank/DDBJ databases">
        <title>Camelliibacillus theae gen. nov., sp. nov., isolated from Pu'er tea.</title>
        <authorList>
            <person name="Niu L."/>
        </authorList>
    </citation>
    <scope>NUCLEOTIDE SEQUENCE [LARGE SCALE GENOMIC DNA]</scope>
    <source>
        <strain evidence="1 2">T8</strain>
    </source>
</reference>
<dbReference type="Proteomes" id="UP000245998">
    <property type="component" value="Unassembled WGS sequence"/>
</dbReference>
<sequence length="144" mass="17731">MTVITNFLERKQEKQLNFERKALRELALPDISKDVRKMFFPFFNHSVLFHKELEETSIDMAIEAYLIGANYSKFSFYGETEKEIRWRSRKEIKHYTDTLFDYWLFWCNSERVNESLYRTCGAFIERWWLEGFQKGEKRHRLRLH</sequence>
<dbReference type="InterPro" id="IPR019667">
    <property type="entry name" value="Uncharacterised_YbaK"/>
</dbReference>
<dbReference type="AlphaFoldDB" id="A0A2U1K7A5"/>
<gene>
    <name evidence="1" type="ORF">DCC39_03110</name>
</gene>
<keyword evidence="2" id="KW-1185">Reference proteome</keyword>
<accession>A0A2U1K7A5</accession>